<feature type="region of interest" description="Disordered" evidence="1">
    <location>
        <begin position="263"/>
        <end position="294"/>
    </location>
</feature>
<feature type="compositionally biased region" description="Low complexity" evidence="1">
    <location>
        <begin position="168"/>
        <end position="191"/>
    </location>
</feature>
<protein>
    <submittedName>
        <fullName evidence="3">Uncharacterized protein</fullName>
    </submittedName>
</protein>
<evidence type="ECO:0000313" key="4">
    <source>
        <dbReference type="Proteomes" id="UP001642482"/>
    </source>
</evidence>
<feature type="compositionally biased region" description="Polar residues" evidence="1">
    <location>
        <begin position="263"/>
        <end position="272"/>
    </location>
</feature>
<keyword evidence="2" id="KW-0812">Transmembrane</keyword>
<feature type="region of interest" description="Disordered" evidence="1">
    <location>
        <begin position="168"/>
        <end position="220"/>
    </location>
</feature>
<reference evidence="3 4" key="1">
    <citation type="submission" date="2024-01" db="EMBL/GenBank/DDBJ databases">
        <authorList>
            <person name="Allen C."/>
            <person name="Tagirdzhanova G."/>
        </authorList>
    </citation>
    <scope>NUCLEOTIDE SEQUENCE [LARGE SCALE GENOMIC DNA]</scope>
</reference>
<evidence type="ECO:0000256" key="2">
    <source>
        <dbReference type="SAM" id="Phobius"/>
    </source>
</evidence>
<name>A0ABP0BGH8_9PEZI</name>
<feature type="compositionally biased region" description="Low complexity" evidence="1">
    <location>
        <begin position="276"/>
        <end position="294"/>
    </location>
</feature>
<feature type="region of interest" description="Disordered" evidence="1">
    <location>
        <begin position="334"/>
        <end position="362"/>
    </location>
</feature>
<keyword evidence="2" id="KW-0472">Membrane</keyword>
<gene>
    <name evidence="3" type="ORF">SEUCBS140593_003599</name>
</gene>
<feature type="compositionally biased region" description="Low complexity" evidence="1">
    <location>
        <begin position="204"/>
        <end position="220"/>
    </location>
</feature>
<feature type="compositionally biased region" description="Polar residues" evidence="1">
    <location>
        <begin position="668"/>
        <end position="680"/>
    </location>
</feature>
<keyword evidence="4" id="KW-1185">Reference proteome</keyword>
<accession>A0ABP0BGH8</accession>
<evidence type="ECO:0000256" key="1">
    <source>
        <dbReference type="SAM" id="MobiDB-lite"/>
    </source>
</evidence>
<feature type="region of interest" description="Disordered" evidence="1">
    <location>
        <begin position="618"/>
        <end position="706"/>
    </location>
</feature>
<dbReference type="Proteomes" id="UP001642482">
    <property type="component" value="Unassembled WGS sequence"/>
</dbReference>
<sequence>MTTALHGGTAPLAALTTVFTPPCPTSWLVTTTKLPSQYPVFPAADPVTTCDPPAWASNLSGEGFQYYSPAICPDGFEVGLNCQLTGTPRTTEGFPAVAADETVAWCVPSGQTCTSDTTDFKGGIWGVSRTATGASVTVTVGPAMQIRWRDVDLSILATHPLTPGLTLAGATTTSSAPAPPATSTTANAVTPTPIPQLTPDAAGTSSSQNTDTDTSSSQTTTANAGFVTIKGKSTQSSTLQPVTSTMTVVSAGSTFMSTVVTSPTAASANPNGNAEAGSSNGTASNTTSNSTTSGSTSKAFAATIIMACLLSVAAAAIVAFFLLSRRRYLRQQKTQQSGGVLENGQGGSGQPKPEPTAYDGSSSIGLSSVGVGAWVQRRKPRWRVAWRRTKAWLSELRILPWGRARRPLTGDNVSRWRRRQRQSPQETRQLDRGIVESTEASRARTPLVELATAERALADFVELEGSPVPENLLENEGRDDGGDSDTDSYMSIQKLKGIPARRPGANNSNSNSANRLSWMSRLSRYMRGGRNTPGAGGRDTPNSLYDDAAADRSVISRTSTRSSRWTRADTASVMTSRGGLDDDDCPYSGVDDVHESSWEAFSRSREGLGRLLLVKQKGGTCPDGMPRRGHTRGLSVPNNGSNGSNIPRLPSPAITVRSDRAGTPGLLSANSNRFSRLSNGTFGGMDSFISRDGSRAGARTSTEGGA</sequence>
<organism evidence="3 4">
    <name type="scientific">Sporothrix eucalyptigena</name>
    <dbReference type="NCBI Taxonomy" id="1812306"/>
    <lineage>
        <taxon>Eukaryota</taxon>
        <taxon>Fungi</taxon>
        <taxon>Dikarya</taxon>
        <taxon>Ascomycota</taxon>
        <taxon>Pezizomycotina</taxon>
        <taxon>Sordariomycetes</taxon>
        <taxon>Sordariomycetidae</taxon>
        <taxon>Ophiostomatales</taxon>
        <taxon>Ophiostomataceae</taxon>
        <taxon>Sporothrix</taxon>
    </lineage>
</organism>
<feature type="compositionally biased region" description="Polar residues" evidence="1">
    <location>
        <begin position="636"/>
        <end position="645"/>
    </location>
</feature>
<feature type="region of interest" description="Disordered" evidence="1">
    <location>
        <begin position="414"/>
        <end position="443"/>
    </location>
</feature>
<keyword evidence="2" id="KW-1133">Transmembrane helix</keyword>
<proteinExistence type="predicted"/>
<feature type="region of interest" description="Disordered" evidence="1">
    <location>
        <begin position="468"/>
        <end position="489"/>
    </location>
</feature>
<feature type="transmembrane region" description="Helical" evidence="2">
    <location>
        <begin position="299"/>
        <end position="323"/>
    </location>
</feature>
<dbReference type="EMBL" id="CAWUHD010000028">
    <property type="protein sequence ID" value="CAK7218595.1"/>
    <property type="molecule type" value="Genomic_DNA"/>
</dbReference>
<comment type="caution">
    <text evidence="3">The sequence shown here is derived from an EMBL/GenBank/DDBJ whole genome shotgun (WGS) entry which is preliminary data.</text>
</comment>
<evidence type="ECO:0000313" key="3">
    <source>
        <dbReference type="EMBL" id="CAK7218595.1"/>
    </source>
</evidence>
<feature type="compositionally biased region" description="Basic and acidic residues" evidence="1">
    <location>
        <begin position="428"/>
        <end position="442"/>
    </location>
</feature>